<reference evidence="2" key="1">
    <citation type="submission" date="2022-03" db="EMBL/GenBank/DDBJ databases">
        <authorList>
            <person name="Sayadi A."/>
        </authorList>
    </citation>
    <scope>NUCLEOTIDE SEQUENCE</scope>
</reference>
<feature type="transmembrane region" description="Helical" evidence="1">
    <location>
        <begin position="43"/>
        <end position="61"/>
    </location>
</feature>
<dbReference type="EMBL" id="CAKOFQ010007606">
    <property type="protein sequence ID" value="CAH2004750.1"/>
    <property type="molecule type" value="Genomic_DNA"/>
</dbReference>
<feature type="transmembrane region" description="Helical" evidence="1">
    <location>
        <begin position="12"/>
        <end position="31"/>
    </location>
</feature>
<keyword evidence="3" id="KW-1185">Reference proteome</keyword>
<name>A0A9P0LXX2_ACAOB</name>
<protein>
    <recommendedName>
        <fullName evidence="4">DUF4536 domain-containing protein</fullName>
    </recommendedName>
</protein>
<evidence type="ECO:0000256" key="1">
    <source>
        <dbReference type="SAM" id="Phobius"/>
    </source>
</evidence>
<evidence type="ECO:0000313" key="2">
    <source>
        <dbReference type="EMBL" id="CAH2004750.1"/>
    </source>
</evidence>
<dbReference type="Proteomes" id="UP001152888">
    <property type="component" value="Unassembled WGS sequence"/>
</dbReference>
<dbReference type="OrthoDB" id="6655812at2759"/>
<gene>
    <name evidence="2" type="ORF">ACAOBT_LOCUS28175</name>
</gene>
<evidence type="ECO:0008006" key="4">
    <source>
        <dbReference type="Google" id="ProtNLM"/>
    </source>
</evidence>
<accession>A0A9P0LXX2</accession>
<comment type="caution">
    <text evidence="2">The sequence shown here is derived from an EMBL/GenBank/DDBJ whole genome shotgun (WGS) entry which is preliminary data.</text>
</comment>
<proteinExistence type="predicted"/>
<keyword evidence="1" id="KW-0812">Transmembrane</keyword>
<sequence>MKNKMNSNEASCLSCKIITVSCLTGIGAYLLNTAKIYKGNSKIILSILGTGSIALGVGAIFDRLPFKVDE</sequence>
<keyword evidence="1" id="KW-0472">Membrane</keyword>
<organism evidence="2 3">
    <name type="scientific">Acanthoscelides obtectus</name>
    <name type="common">Bean weevil</name>
    <name type="synonym">Bruchus obtectus</name>
    <dbReference type="NCBI Taxonomy" id="200917"/>
    <lineage>
        <taxon>Eukaryota</taxon>
        <taxon>Metazoa</taxon>
        <taxon>Ecdysozoa</taxon>
        <taxon>Arthropoda</taxon>
        <taxon>Hexapoda</taxon>
        <taxon>Insecta</taxon>
        <taxon>Pterygota</taxon>
        <taxon>Neoptera</taxon>
        <taxon>Endopterygota</taxon>
        <taxon>Coleoptera</taxon>
        <taxon>Polyphaga</taxon>
        <taxon>Cucujiformia</taxon>
        <taxon>Chrysomeloidea</taxon>
        <taxon>Chrysomelidae</taxon>
        <taxon>Bruchinae</taxon>
        <taxon>Bruchini</taxon>
        <taxon>Acanthoscelides</taxon>
    </lineage>
</organism>
<keyword evidence="1" id="KW-1133">Transmembrane helix</keyword>
<dbReference type="AlphaFoldDB" id="A0A9P0LXX2"/>
<evidence type="ECO:0000313" key="3">
    <source>
        <dbReference type="Proteomes" id="UP001152888"/>
    </source>
</evidence>